<evidence type="ECO:0000256" key="1">
    <source>
        <dbReference type="ARBA" id="ARBA00004167"/>
    </source>
</evidence>
<dbReference type="AlphaFoldDB" id="A0A444UJR9"/>
<protein>
    <submittedName>
        <fullName evidence="10">BCL2/adenovirus E1B 19 kDa protein-interacting protein 3</fullName>
    </submittedName>
</protein>
<dbReference type="InterPro" id="IPR010548">
    <property type="entry name" value="BNIP3"/>
</dbReference>
<keyword evidence="11" id="KW-1185">Reference proteome</keyword>
<proteinExistence type="inferred from homology"/>
<dbReference type="Proteomes" id="UP000289886">
    <property type="component" value="Unassembled WGS sequence"/>
</dbReference>
<keyword evidence="5" id="KW-0053">Apoptosis</keyword>
<evidence type="ECO:0000313" key="11">
    <source>
        <dbReference type="Proteomes" id="UP000289886"/>
    </source>
</evidence>
<keyword evidence="6" id="KW-1133">Transmembrane helix</keyword>
<feature type="compositionally biased region" description="Low complexity" evidence="9">
    <location>
        <begin position="11"/>
        <end position="25"/>
    </location>
</feature>
<evidence type="ECO:0000256" key="7">
    <source>
        <dbReference type="ARBA" id="ARBA00023128"/>
    </source>
</evidence>
<evidence type="ECO:0000256" key="2">
    <source>
        <dbReference type="ARBA" id="ARBA00004325"/>
    </source>
</evidence>
<reference evidence="10 11" key="1">
    <citation type="submission" date="2019-01" db="EMBL/GenBank/DDBJ databases">
        <title>Draft Genome and Complete Hox-Cluster Characterization of the Sterlet Sturgeon (Acipenser ruthenus).</title>
        <authorList>
            <person name="Wei Q."/>
        </authorList>
    </citation>
    <scope>NUCLEOTIDE SEQUENCE [LARGE SCALE GENOMIC DNA]</scope>
    <source>
        <strain evidence="10">WHYD16114868_AA</strain>
        <tissue evidence="10">Blood</tissue>
    </source>
</reference>
<dbReference type="Pfam" id="PF06553">
    <property type="entry name" value="BNIP3"/>
    <property type="match status" value="1"/>
</dbReference>
<organism evidence="10 11">
    <name type="scientific">Acipenser ruthenus</name>
    <name type="common">Sterlet sturgeon</name>
    <dbReference type="NCBI Taxonomy" id="7906"/>
    <lineage>
        <taxon>Eukaryota</taxon>
        <taxon>Metazoa</taxon>
        <taxon>Chordata</taxon>
        <taxon>Craniata</taxon>
        <taxon>Vertebrata</taxon>
        <taxon>Euteleostomi</taxon>
        <taxon>Actinopterygii</taxon>
        <taxon>Chondrostei</taxon>
        <taxon>Acipenseriformes</taxon>
        <taxon>Acipenseridae</taxon>
        <taxon>Acipenser</taxon>
    </lineage>
</organism>
<comment type="subcellular location">
    <subcellularLocation>
        <location evidence="1">Membrane</location>
        <topology evidence="1">Single-pass membrane protein</topology>
    </subcellularLocation>
    <subcellularLocation>
        <location evidence="2">Mitochondrion membrane</location>
    </subcellularLocation>
</comment>
<keyword evidence="7" id="KW-0496">Mitochondrion</keyword>
<gene>
    <name evidence="10" type="ORF">EOD39_4094</name>
</gene>
<evidence type="ECO:0000256" key="5">
    <source>
        <dbReference type="ARBA" id="ARBA00022703"/>
    </source>
</evidence>
<feature type="compositionally biased region" description="Basic and acidic residues" evidence="9">
    <location>
        <begin position="1"/>
        <end position="10"/>
    </location>
</feature>
<dbReference type="GO" id="GO:0006915">
    <property type="term" value="P:apoptotic process"/>
    <property type="evidence" value="ECO:0007669"/>
    <property type="project" value="UniProtKB-KW"/>
</dbReference>
<feature type="region of interest" description="Disordered" evidence="9">
    <location>
        <begin position="1"/>
        <end position="52"/>
    </location>
</feature>
<feature type="compositionally biased region" description="Polar residues" evidence="9">
    <location>
        <begin position="38"/>
        <end position="52"/>
    </location>
</feature>
<dbReference type="GO" id="GO:0042802">
    <property type="term" value="F:identical protein binding"/>
    <property type="evidence" value="ECO:0007669"/>
    <property type="project" value="UniProtKB-ARBA"/>
</dbReference>
<evidence type="ECO:0000256" key="4">
    <source>
        <dbReference type="ARBA" id="ARBA00022692"/>
    </source>
</evidence>
<evidence type="ECO:0000313" key="10">
    <source>
        <dbReference type="EMBL" id="RXM35430.1"/>
    </source>
</evidence>
<evidence type="ECO:0000256" key="6">
    <source>
        <dbReference type="ARBA" id="ARBA00022989"/>
    </source>
</evidence>
<dbReference type="GO" id="GO:0043065">
    <property type="term" value="P:positive regulation of apoptotic process"/>
    <property type="evidence" value="ECO:0007669"/>
    <property type="project" value="InterPro"/>
</dbReference>
<dbReference type="GO" id="GO:0031966">
    <property type="term" value="C:mitochondrial membrane"/>
    <property type="evidence" value="ECO:0007669"/>
    <property type="project" value="UniProtKB-SubCell"/>
</dbReference>
<accession>A0A444UJR9</accession>
<keyword evidence="4" id="KW-0812">Transmembrane</keyword>
<keyword evidence="8" id="KW-0472">Membrane</keyword>
<evidence type="ECO:0000256" key="8">
    <source>
        <dbReference type="ARBA" id="ARBA00023136"/>
    </source>
</evidence>
<comment type="caution">
    <text evidence="10">The sequence shown here is derived from an EMBL/GenBank/DDBJ whole genome shotgun (WGS) entry which is preliminary data.</text>
</comment>
<evidence type="ECO:0000256" key="9">
    <source>
        <dbReference type="SAM" id="MobiDB-lite"/>
    </source>
</evidence>
<sequence>MLLDAQHESGRSSSRGSSHSDSPPRSQTPLHLRRGSEVPSSGEKNSSQVEKE</sequence>
<dbReference type="EMBL" id="SCEB01214422">
    <property type="protein sequence ID" value="RXM35430.1"/>
    <property type="molecule type" value="Genomic_DNA"/>
</dbReference>
<comment type="similarity">
    <text evidence="3">Belongs to the NIP3 family.</text>
</comment>
<name>A0A444UJR9_ACIRT</name>
<evidence type="ECO:0000256" key="3">
    <source>
        <dbReference type="ARBA" id="ARBA00007710"/>
    </source>
</evidence>